<evidence type="ECO:0000256" key="2">
    <source>
        <dbReference type="SAM" id="Phobius"/>
    </source>
</evidence>
<keyword evidence="1" id="KW-0175">Coiled coil</keyword>
<keyword evidence="2" id="KW-0812">Transmembrane</keyword>
<evidence type="ECO:0000313" key="3">
    <source>
        <dbReference type="EMBL" id="TZE82013.1"/>
    </source>
</evidence>
<accession>A0A5D8QER8</accession>
<keyword evidence="2" id="KW-1133">Transmembrane helix</keyword>
<organism evidence="3 4">
    <name type="scientific">Calorimonas adulescens</name>
    <dbReference type="NCBI Taxonomy" id="2606906"/>
    <lineage>
        <taxon>Bacteria</taxon>
        <taxon>Bacillati</taxon>
        <taxon>Bacillota</taxon>
        <taxon>Clostridia</taxon>
        <taxon>Thermoanaerobacterales</taxon>
        <taxon>Thermoanaerobacteraceae</taxon>
        <taxon>Calorimonas</taxon>
    </lineage>
</organism>
<evidence type="ECO:0000313" key="4">
    <source>
        <dbReference type="Proteomes" id="UP000322976"/>
    </source>
</evidence>
<comment type="caution">
    <text evidence="3">The sequence shown here is derived from an EMBL/GenBank/DDBJ whole genome shotgun (WGS) entry which is preliminary data.</text>
</comment>
<evidence type="ECO:0008006" key="5">
    <source>
        <dbReference type="Google" id="ProtNLM"/>
    </source>
</evidence>
<reference evidence="3 4" key="1">
    <citation type="submission" date="2019-08" db="EMBL/GenBank/DDBJ databases">
        <title>Calorimonas adulescens gen. nov., sp. nov., an anaerobic thermophilic bacterium from Sakhalin hot spring.</title>
        <authorList>
            <person name="Khomyakova M.A."/>
            <person name="Merkel A.Y."/>
            <person name="Novikov A."/>
            <person name="Bonch-Osmolovskaya E.A."/>
            <person name="Slobodkin A.I."/>
        </authorList>
    </citation>
    <scope>NUCLEOTIDE SEQUENCE [LARGE SCALE GENOMIC DNA]</scope>
    <source>
        <strain evidence="3 4">A05MB</strain>
    </source>
</reference>
<sequence length="76" mass="8601">MPGAEIAQYGIGFFTIAGLIFLVNQWVKQRENNNIAAVIENNTKALEQVSQVIQSMQITLARQEAKLDELLERARR</sequence>
<keyword evidence="2" id="KW-0472">Membrane</keyword>
<dbReference type="Proteomes" id="UP000322976">
    <property type="component" value="Unassembled WGS sequence"/>
</dbReference>
<keyword evidence="4" id="KW-1185">Reference proteome</keyword>
<name>A0A5D8QER8_9THEO</name>
<dbReference type="AlphaFoldDB" id="A0A5D8QER8"/>
<feature type="transmembrane region" description="Helical" evidence="2">
    <location>
        <begin position="6"/>
        <end position="23"/>
    </location>
</feature>
<dbReference type="RefSeq" id="WP_149545284.1">
    <property type="nucleotide sequence ID" value="NZ_VTPS01000009.1"/>
</dbReference>
<gene>
    <name evidence="3" type="ORF">FWJ32_07210</name>
</gene>
<evidence type="ECO:0000256" key="1">
    <source>
        <dbReference type="SAM" id="Coils"/>
    </source>
</evidence>
<proteinExistence type="predicted"/>
<protein>
    <recommendedName>
        <fullName evidence="5">Holin</fullName>
    </recommendedName>
</protein>
<dbReference type="EMBL" id="VTPS01000009">
    <property type="protein sequence ID" value="TZE82013.1"/>
    <property type="molecule type" value="Genomic_DNA"/>
</dbReference>
<feature type="coiled-coil region" evidence="1">
    <location>
        <begin position="46"/>
        <end position="73"/>
    </location>
</feature>